<feature type="domain" description="Secretion system C-terminal sorting" evidence="8">
    <location>
        <begin position="1064"/>
        <end position="1138"/>
    </location>
</feature>
<dbReference type="EMBL" id="JADKYU010000621">
    <property type="protein sequence ID" value="MBF4985010.1"/>
    <property type="molecule type" value="Genomic_DNA"/>
</dbReference>
<dbReference type="SUPFAM" id="SSF52743">
    <property type="entry name" value="Subtilisin-like"/>
    <property type="match status" value="1"/>
</dbReference>
<dbReference type="InterPro" id="IPR036852">
    <property type="entry name" value="Peptidase_S8/S53_dom_sf"/>
</dbReference>
<organism evidence="9 10">
    <name type="scientific">Nonlabens mediterrranea</name>
    <dbReference type="NCBI Taxonomy" id="1419947"/>
    <lineage>
        <taxon>Bacteria</taxon>
        <taxon>Pseudomonadati</taxon>
        <taxon>Bacteroidota</taxon>
        <taxon>Flavobacteriia</taxon>
        <taxon>Flavobacteriales</taxon>
        <taxon>Flavobacteriaceae</taxon>
        <taxon>Nonlabens</taxon>
    </lineage>
</organism>
<dbReference type="SUPFAM" id="SSF49785">
    <property type="entry name" value="Galactose-binding domain-like"/>
    <property type="match status" value="1"/>
</dbReference>
<dbReference type="InterPro" id="IPR008979">
    <property type="entry name" value="Galactose-bd-like_sf"/>
</dbReference>
<evidence type="ECO:0000259" key="7">
    <source>
        <dbReference type="Pfam" id="PF00082"/>
    </source>
</evidence>
<protein>
    <submittedName>
        <fullName evidence="9">S8 family serine peptidase</fullName>
    </submittedName>
</protein>
<dbReference type="CDD" id="cd04842">
    <property type="entry name" value="Peptidases_S8_Kp43_protease"/>
    <property type="match status" value="1"/>
</dbReference>
<gene>
    <name evidence="9" type="ORF">FNJ87_11915</name>
</gene>
<comment type="similarity">
    <text evidence="1 6">Belongs to the peptidase S8 family.</text>
</comment>
<evidence type="ECO:0000256" key="2">
    <source>
        <dbReference type="ARBA" id="ARBA00022670"/>
    </source>
</evidence>
<keyword evidence="5 6" id="KW-0720">Serine protease</keyword>
<dbReference type="PROSITE" id="PS00138">
    <property type="entry name" value="SUBTILASE_SER"/>
    <property type="match status" value="1"/>
</dbReference>
<evidence type="ECO:0000259" key="8">
    <source>
        <dbReference type="Pfam" id="PF18962"/>
    </source>
</evidence>
<dbReference type="PANTHER" id="PTHR43399:SF4">
    <property type="entry name" value="CELL WALL-ASSOCIATED PROTEASE"/>
    <property type="match status" value="1"/>
</dbReference>
<dbReference type="PANTHER" id="PTHR43399">
    <property type="entry name" value="SUBTILISIN-RELATED"/>
    <property type="match status" value="1"/>
</dbReference>
<dbReference type="Gene3D" id="2.60.120.380">
    <property type="match status" value="1"/>
</dbReference>
<keyword evidence="10" id="KW-1185">Reference proteome</keyword>
<reference evidence="9 10" key="1">
    <citation type="submission" date="2020-11" db="EMBL/GenBank/DDBJ databases">
        <title>P. mediterranea TC4 genome.</title>
        <authorList>
            <person name="Molmeret M."/>
        </authorList>
    </citation>
    <scope>NUCLEOTIDE SEQUENCE [LARGE SCALE GENOMIC DNA]</scope>
    <source>
        <strain evidence="9 10">TC4</strain>
    </source>
</reference>
<dbReference type="Proteomes" id="UP001194729">
    <property type="component" value="Unassembled WGS sequence"/>
</dbReference>
<dbReference type="InterPro" id="IPR034058">
    <property type="entry name" value="TagA/B/C/D_pept_dom"/>
</dbReference>
<evidence type="ECO:0000256" key="5">
    <source>
        <dbReference type="ARBA" id="ARBA00022825"/>
    </source>
</evidence>
<dbReference type="Gene3D" id="2.60.120.260">
    <property type="entry name" value="Galactose-binding domain-like"/>
    <property type="match status" value="1"/>
</dbReference>
<keyword evidence="3" id="KW-0732">Signal</keyword>
<keyword evidence="2 6" id="KW-0645">Protease</keyword>
<dbReference type="InterPro" id="IPR015500">
    <property type="entry name" value="Peptidase_S8_subtilisin-rel"/>
</dbReference>
<dbReference type="NCBIfam" id="TIGR04183">
    <property type="entry name" value="Por_Secre_tail"/>
    <property type="match status" value="1"/>
</dbReference>
<evidence type="ECO:0000313" key="10">
    <source>
        <dbReference type="Proteomes" id="UP001194729"/>
    </source>
</evidence>
<proteinExistence type="inferred from homology"/>
<dbReference type="InterPro" id="IPR051048">
    <property type="entry name" value="Peptidase_S8/S53_subtilisin"/>
</dbReference>
<feature type="active site" description="Charge relay system" evidence="6">
    <location>
        <position position="384"/>
    </location>
</feature>
<keyword evidence="4 6" id="KW-0378">Hydrolase</keyword>
<dbReference type="Pfam" id="PF18962">
    <property type="entry name" value="Por_Secre_tail"/>
    <property type="match status" value="1"/>
</dbReference>
<evidence type="ECO:0000256" key="3">
    <source>
        <dbReference type="ARBA" id="ARBA00022729"/>
    </source>
</evidence>
<comment type="caution">
    <text evidence="9">The sequence shown here is derived from an EMBL/GenBank/DDBJ whole genome shotgun (WGS) entry which is preliminary data.</text>
</comment>
<feature type="domain" description="Peptidase S8/S53" evidence="7">
    <location>
        <begin position="179"/>
        <end position="438"/>
    </location>
</feature>
<dbReference type="Pfam" id="PF00082">
    <property type="entry name" value="Peptidase_S8"/>
    <property type="match status" value="1"/>
</dbReference>
<feature type="non-terminal residue" evidence="9">
    <location>
        <position position="1"/>
    </location>
</feature>
<evidence type="ECO:0000313" key="9">
    <source>
        <dbReference type="EMBL" id="MBF4985010.1"/>
    </source>
</evidence>
<evidence type="ECO:0000256" key="4">
    <source>
        <dbReference type="ARBA" id="ARBA00022801"/>
    </source>
</evidence>
<name>A0ABS0A6K1_9FLAO</name>
<dbReference type="PRINTS" id="PR00723">
    <property type="entry name" value="SUBTILISIN"/>
</dbReference>
<dbReference type="InterPro" id="IPR023828">
    <property type="entry name" value="Peptidase_S8_Ser-AS"/>
</dbReference>
<feature type="active site" description="Charge relay system" evidence="6">
    <location>
        <position position="214"/>
    </location>
</feature>
<evidence type="ECO:0000256" key="6">
    <source>
        <dbReference type="PROSITE-ProRule" id="PRU01240"/>
    </source>
</evidence>
<dbReference type="Gene3D" id="3.40.50.200">
    <property type="entry name" value="Peptidase S8/S53 domain"/>
    <property type="match status" value="1"/>
</dbReference>
<dbReference type="PROSITE" id="PS51892">
    <property type="entry name" value="SUBTILASE"/>
    <property type="match status" value="1"/>
</dbReference>
<accession>A0ABS0A6K1</accession>
<sequence length="1139" mass="122861">KNHYTGWIQFAQTPTYTTQQELNAAGITLESYLPHRTYAFTTSQEVNPLFLQQKGVISILPYDNRMKLSHDLKNQTIGDWAVQGNKTLIQIQYFKLITVEDINVILKNDHIEIVEVYSTGHTAIIALENDRIDTIASRNYIQYMDVIMPPSIKEDTDGRGLHRSNSLDTQQTGGRNYTGAGIGVLVRDDGIVGPHIDFEGRIDNTQATGTGQIHGDGVAGILAGAGNLNPENRGMAAGSNVYVSNYASSFLDGTTTSLIANGNVQITNSSYGNGCNAGYTITANTVDSQINNTPTLLHVFSAGNSNGSDCGYGAGGQWGNITGGHKQGKNVIATANVNDDGSLAGSSSNGPATDGRIKPDITAHGQGHISTDEDNGYLSFGGTSGAAPGVAGVAAQLYDAYQTLANGNLPESALIKAIMLNTANDVGNTGPDFQYGWGIVNGLRAVKTIENRSFYSRTVSQGTVQNRVIPVPQNASQLRIMLYWNDPAAATGATTALVNDLDLIVTDPAGANYNPWVLNSSPNAVTLNSPATTGVDRLNNMEQVVIDNPLAGDFTVNVSGFNIPMGIQKFYVVYEVIEEELAITYPDGGEFLTPGTTEFIQWDATNSSGNLSLEYSSDDGTSWNTITTLSNNSILYEWTIPNDISGKCLVRITDSNGNTDTSNSTFSIADRVTGLAITQVCPTYINVSWNAVPGATSYDIFTLGQQFMELNGSSTTLSYSIPITNLNDAQWIAVRATGGNGWTSLRSNAIEYDGSGLFNCSLSNDLTIDSILNTTADFQTLCNPGPIIISASVENLGSQDQSNFFISYQIDNHAAVQETYNNTLIAGSSIVYNFTTPAAVSTNGAGTLRVWVNSTNDEQITNDEKTLDYFATAVSETLDITEPFDVNGVFPTGWLLDNPDNAISWSEELNVIGSDGNPTTAAYVDGANYNARGQNDTFTTNYYNLNFNGTATLTFDIAKAQWSSSYNDGLRVELSTDCGNTFNQIYFNDGLSLATVPYTNTTWSPSSAADWRQETVDISSYIGNDIILRFVNLNDYSNSTYIDNISLNSTLSNDDNQLANGINLFPNPASSTVTIEFDSSIIEPAEIQIINNLGQVVQQNYKAFDTNRLRLDISHYSTGLYFISIKSRSLQTTKKLIIK</sequence>
<feature type="active site" description="Charge relay system" evidence="6">
    <location>
        <position position="188"/>
    </location>
</feature>
<dbReference type="InterPro" id="IPR000209">
    <property type="entry name" value="Peptidase_S8/S53_dom"/>
</dbReference>
<dbReference type="InterPro" id="IPR026444">
    <property type="entry name" value="Secre_tail"/>
</dbReference>
<evidence type="ECO:0000256" key="1">
    <source>
        <dbReference type="ARBA" id="ARBA00011073"/>
    </source>
</evidence>